<keyword evidence="4" id="KW-1185">Reference proteome</keyword>
<dbReference type="EMBL" id="FN653040">
    <property type="protein sequence ID" value="CBY19453.1"/>
    <property type="molecule type" value="Genomic_DNA"/>
</dbReference>
<gene>
    <name evidence="1" type="ORF">GSOID_T00008467001</name>
    <name evidence="2" type="ORF">GSOID_T00008471001</name>
    <name evidence="3" type="ORF">GSOID_T00030255001</name>
</gene>
<dbReference type="Proteomes" id="UP000011014">
    <property type="component" value="Unassembled WGS sequence"/>
</dbReference>
<dbReference type="InParanoid" id="E4XE63"/>
<dbReference type="Proteomes" id="UP000001307">
    <property type="component" value="Unassembled WGS sequence"/>
</dbReference>
<accession>E4XE63</accession>
<dbReference type="AlphaFoldDB" id="E4XE63"/>
<reference evidence="1" key="1">
    <citation type="journal article" date="2010" name="Science">
        <title>Plasticity of animal genome architecture unmasked by rapid evolution of a pelagic tunicate.</title>
        <authorList>
            <person name="Denoeud F."/>
            <person name="Henriet S."/>
            <person name="Mungpakdee S."/>
            <person name="Aury J.M."/>
            <person name="Da Silva C."/>
            <person name="Brinkmann H."/>
            <person name="Mikhaleva J."/>
            <person name="Olsen L.C."/>
            <person name="Jubin C."/>
            <person name="Canestro C."/>
            <person name="Bouquet J.M."/>
            <person name="Danks G."/>
            <person name="Poulain J."/>
            <person name="Campsteijn C."/>
            <person name="Adamski M."/>
            <person name="Cross I."/>
            <person name="Yadetie F."/>
            <person name="Muffato M."/>
            <person name="Louis A."/>
            <person name="Butcher S."/>
            <person name="Tsagkogeorga G."/>
            <person name="Konrad A."/>
            <person name="Singh S."/>
            <person name="Jensen M.F."/>
            <person name="Cong E.H."/>
            <person name="Eikeseth-Otteraa H."/>
            <person name="Noel B."/>
            <person name="Anthouard V."/>
            <person name="Porcel B.M."/>
            <person name="Kachouri-Lafond R."/>
            <person name="Nishino A."/>
            <person name="Ugolini M."/>
            <person name="Chourrout P."/>
            <person name="Nishida H."/>
            <person name="Aasland R."/>
            <person name="Huzurbazar S."/>
            <person name="Westhof E."/>
            <person name="Delsuc F."/>
            <person name="Lehrach H."/>
            <person name="Reinhardt R."/>
            <person name="Weissenbach J."/>
            <person name="Roy S.W."/>
            <person name="Artiguenave F."/>
            <person name="Postlethwait J.H."/>
            <person name="Manak J.R."/>
            <person name="Thompson E.M."/>
            <person name="Jaillon O."/>
            <person name="Du Pasquier L."/>
            <person name="Boudinot P."/>
            <person name="Liberles D.A."/>
            <person name="Volff J.N."/>
            <person name="Philippe H."/>
            <person name="Lenhard B."/>
            <person name="Roest Crollius H."/>
            <person name="Wincker P."/>
            <person name="Chourrout D."/>
        </authorList>
    </citation>
    <scope>NUCLEOTIDE SEQUENCE [LARGE SCALE GENOMIC DNA]</scope>
</reference>
<dbReference type="EMBL" id="FN653040">
    <property type="protein sequence ID" value="CBY19457.1"/>
    <property type="molecule type" value="Genomic_DNA"/>
</dbReference>
<evidence type="ECO:0000313" key="3">
    <source>
        <dbReference type="EMBL" id="CBY37174.1"/>
    </source>
</evidence>
<protein>
    <submittedName>
        <fullName evidence="1">Uncharacterized protein</fullName>
    </submittedName>
</protein>
<proteinExistence type="predicted"/>
<organism evidence="1">
    <name type="scientific">Oikopleura dioica</name>
    <name type="common">Tunicate</name>
    <dbReference type="NCBI Taxonomy" id="34765"/>
    <lineage>
        <taxon>Eukaryota</taxon>
        <taxon>Metazoa</taxon>
        <taxon>Chordata</taxon>
        <taxon>Tunicata</taxon>
        <taxon>Appendicularia</taxon>
        <taxon>Copelata</taxon>
        <taxon>Oikopleuridae</taxon>
        <taxon>Oikopleura</taxon>
    </lineage>
</organism>
<sequence>MKATTTLGGEKRFLQKATSHNYTIIPQSALGYIMDNNDLIEQIELEQAQQNEIDDEIILCMAHEGEPDD</sequence>
<evidence type="ECO:0000313" key="2">
    <source>
        <dbReference type="EMBL" id="CBY19457.1"/>
    </source>
</evidence>
<name>E4XE63_OIKDI</name>
<evidence type="ECO:0000313" key="1">
    <source>
        <dbReference type="EMBL" id="CBY19453.1"/>
    </source>
</evidence>
<dbReference type="EMBL" id="FN654914">
    <property type="protein sequence ID" value="CBY37174.1"/>
    <property type="molecule type" value="Genomic_DNA"/>
</dbReference>
<evidence type="ECO:0000313" key="4">
    <source>
        <dbReference type="Proteomes" id="UP000001307"/>
    </source>
</evidence>